<feature type="region of interest" description="Disordered" evidence="1">
    <location>
        <begin position="99"/>
        <end position="129"/>
    </location>
</feature>
<organism evidence="3 4">
    <name type="scientific">Cudoniella acicularis</name>
    <dbReference type="NCBI Taxonomy" id="354080"/>
    <lineage>
        <taxon>Eukaryota</taxon>
        <taxon>Fungi</taxon>
        <taxon>Dikarya</taxon>
        <taxon>Ascomycota</taxon>
        <taxon>Pezizomycotina</taxon>
        <taxon>Leotiomycetes</taxon>
        <taxon>Helotiales</taxon>
        <taxon>Tricladiaceae</taxon>
        <taxon>Cudoniella</taxon>
    </lineage>
</organism>
<evidence type="ECO:0000313" key="3">
    <source>
        <dbReference type="EMBL" id="KAF4633964.1"/>
    </source>
</evidence>
<gene>
    <name evidence="3" type="ORF">G7Y89_g4142</name>
</gene>
<protein>
    <submittedName>
        <fullName evidence="3">Uncharacterized protein</fullName>
    </submittedName>
</protein>
<dbReference type="Proteomes" id="UP000566819">
    <property type="component" value="Unassembled WGS sequence"/>
</dbReference>
<keyword evidence="2" id="KW-1133">Transmembrane helix</keyword>
<comment type="caution">
    <text evidence="3">The sequence shown here is derived from an EMBL/GenBank/DDBJ whole genome shotgun (WGS) entry which is preliminary data.</text>
</comment>
<evidence type="ECO:0000313" key="4">
    <source>
        <dbReference type="Proteomes" id="UP000566819"/>
    </source>
</evidence>
<reference evidence="3 4" key="1">
    <citation type="submission" date="2020-03" db="EMBL/GenBank/DDBJ databases">
        <title>Draft Genome Sequence of Cudoniella acicularis.</title>
        <authorList>
            <person name="Buettner E."/>
            <person name="Kellner H."/>
        </authorList>
    </citation>
    <scope>NUCLEOTIDE SEQUENCE [LARGE SCALE GENOMIC DNA]</scope>
    <source>
        <strain evidence="3 4">DSM 108380</strain>
    </source>
</reference>
<feature type="transmembrane region" description="Helical" evidence="2">
    <location>
        <begin position="72"/>
        <end position="95"/>
    </location>
</feature>
<dbReference type="EMBL" id="JAAMPI010000218">
    <property type="protein sequence ID" value="KAF4633964.1"/>
    <property type="molecule type" value="Genomic_DNA"/>
</dbReference>
<accession>A0A8H4RQ11</accession>
<proteinExistence type="predicted"/>
<sequence length="129" mass="14168">METNKLTAPSFIFDPEGDVNILITLGGKLITGKVNSQAMRLASPGEQQGGSSKKKGSKVQSHEDGVEREGRIAKAGIVLAILVWLGLYGLVSAAYHTTTEDQRRKVEIQNKESKQEESKQEEVEQEENK</sequence>
<keyword evidence="2" id="KW-0472">Membrane</keyword>
<keyword evidence="2" id="KW-0812">Transmembrane</keyword>
<keyword evidence="4" id="KW-1185">Reference proteome</keyword>
<name>A0A8H4RQ11_9HELO</name>
<dbReference type="AlphaFoldDB" id="A0A8H4RQ11"/>
<feature type="region of interest" description="Disordered" evidence="1">
    <location>
        <begin position="40"/>
        <end position="67"/>
    </location>
</feature>
<evidence type="ECO:0000256" key="1">
    <source>
        <dbReference type="SAM" id="MobiDB-lite"/>
    </source>
</evidence>
<evidence type="ECO:0000256" key="2">
    <source>
        <dbReference type="SAM" id="Phobius"/>
    </source>
</evidence>